<proteinExistence type="predicted"/>
<reference evidence="1 2" key="1">
    <citation type="submission" date="2024-01" db="EMBL/GenBank/DDBJ databases">
        <title>The genomes of 5 underutilized Papilionoideae crops provide insights into root nodulation and disease resistanc.</title>
        <authorList>
            <person name="Jiang F."/>
        </authorList>
    </citation>
    <scope>NUCLEOTIDE SEQUENCE [LARGE SCALE GENOMIC DNA]</scope>
    <source>
        <strain evidence="1">LVBAO_FW01</strain>
        <tissue evidence="1">Leaves</tissue>
    </source>
</reference>
<accession>A0AAN9L5A1</accession>
<protein>
    <submittedName>
        <fullName evidence="1">Uncharacterized protein</fullName>
    </submittedName>
</protein>
<comment type="caution">
    <text evidence="1">The sequence shown here is derived from an EMBL/GenBank/DDBJ whole genome shotgun (WGS) entry which is preliminary data.</text>
</comment>
<keyword evidence="2" id="KW-1185">Reference proteome</keyword>
<organism evidence="1 2">
    <name type="scientific">Canavalia gladiata</name>
    <name type="common">Sword bean</name>
    <name type="synonym">Dolichos gladiatus</name>
    <dbReference type="NCBI Taxonomy" id="3824"/>
    <lineage>
        <taxon>Eukaryota</taxon>
        <taxon>Viridiplantae</taxon>
        <taxon>Streptophyta</taxon>
        <taxon>Embryophyta</taxon>
        <taxon>Tracheophyta</taxon>
        <taxon>Spermatophyta</taxon>
        <taxon>Magnoliopsida</taxon>
        <taxon>eudicotyledons</taxon>
        <taxon>Gunneridae</taxon>
        <taxon>Pentapetalae</taxon>
        <taxon>rosids</taxon>
        <taxon>fabids</taxon>
        <taxon>Fabales</taxon>
        <taxon>Fabaceae</taxon>
        <taxon>Papilionoideae</taxon>
        <taxon>50 kb inversion clade</taxon>
        <taxon>NPAAA clade</taxon>
        <taxon>indigoferoid/millettioid clade</taxon>
        <taxon>Phaseoleae</taxon>
        <taxon>Canavalia</taxon>
    </lineage>
</organism>
<dbReference type="AlphaFoldDB" id="A0AAN9L5A1"/>
<gene>
    <name evidence="1" type="ORF">VNO77_23466</name>
</gene>
<dbReference type="EMBL" id="JAYMYQ010000005">
    <property type="protein sequence ID" value="KAK7329311.1"/>
    <property type="molecule type" value="Genomic_DNA"/>
</dbReference>
<evidence type="ECO:0000313" key="2">
    <source>
        <dbReference type="Proteomes" id="UP001367508"/>
    </source>
</evidence>
<dbReference type="Proteomes" id="UP001367508">
    <property type="component" value="Unassembled WGS sequence"/>
</dbReference>
<evidence type="ECO:0000313" key="1">
    <source>
        <dbReference type="EMBL" id="KAK7329311.1"/>
    </source>
</evidence>
<name>A0AAN9L5A1_CANGL</name>
<sequence length="81" mass="9321">MAKEPPRRLGLVFEDYGLQVELKATALLILEVLLSRMPLKQIREKMKTKIIISDKLKGCKDKGWKLVSWIGRGDEKEIKKA</sequence>